<evidence type="ECO:0000313" key="2">
    <source>
        <dbReference type="Proteomes" id="UP000614601"/>
    </source>
</evidence>
<proteinExistence type="predicted"/>
<sequence>MYRQKTEELNVELQKTVTSRKSIRSPPIKSTPNGQNINKNKVQFPVLLHCSPLQKARRIVLPKKSDERFYHVEHYFKYPMKIKIMCLPTSEEMPKSTSHYMVSSIKMRATKVFVSNSPMYDVYYELRKPSITIERIHNPRLKNASDYYLQSSTKQMAKIKKIEWNHVKLITAHGSHQAVERVMVGDKQHRLKKIKPTKFKANICCSRDAVPKAEIMSVKTLQRPPKDVIKLKSVNTSQEPRQVRFLKQEDFIQRRLSCLSLSISTNSTYE</sequence>
<dbReference type="Proteomes" id="UP000614601">
    <property type="component" value="Unassembled WGS sequence"/>
</dbReference>
<evidence type="ECO:0000313" key="1">
    <source>
        <dbReference type="EMBL" id="CAD5210361.1"/>
    </source>
</evidence>
<reference evidence="1" key="1">
    <citation type="submission" date="2020-09" db="EMBL/GenBank/DDBJ databases">
        <authorList>
            <person name="Kikuchi T."/>
        </authorList>
    </citation>
    <scope>NUCLEOTIDE SEQUENCE</scope>
    <source>
        <strain evidence="1">SH1</strain>
    </source>
</reference>
<dbReference type="AlphaFoldDB" id="A0A811K353"/>
<accession>A0A811K353</accession>
<gene>
    <name evidence="1" type="ORF">BOKJ2_LOCUS3149</name>
</gene>
<dbReference type="EMBL" id="CAJFDH010000002">
    <property type="protein sequence ID" value="CAD5210361.1"/>
    <property type="molecule type" value="Genomic_DNA"/>
</dbReference>
<dbReference type="Proteomes" id="UP000783686">
    <property type="component" value="Unassembled WGS sequence"/>
</dbReference>
<dbReference type="OrthoDB" id="10390345at2759"/>
<keyword evidence="2" id="KW-1185">Reference proteome</keyword>
<comment type="caution">
    <text evidence="1">The sequence shown here is derived from an EMBL/GenBank/DDBJ whole genome shotgun (WGS) entry which is preliminary data.</text>
</comment>
<dbReference type="EMBL" id="CAJFCW020000002">
    <property type="protein sequence ID" value="CAG9091185.1"/>
    <property type="molecule type" value="Genomic_DNA"/>
</dbReference>
<name>A0A811K353_9BILA</name>
<protein>
    <submittedName>
        <fullName evidence="1">Uncharacterized protein</fullName>
    </submittedName>
</protein>
<organism evidence="1 2">
    <name type="scientific">Bursaphelenchus okinawaensis</name>
    <dbReference type="NCBI Taxonomy" id="465554"/>
    <lineage>
        <taxon>Eukaryota</taxon>
        <taxon>Metazoa</taxon>
        <taxon>Ecdysozoa</taxon>
        <taxon>Nematoda</taxon>
        <taxon>Chromadorea</taxon>
        <taxon>Rhabditida</taxon>
        <taxon>Tylenchina</taxon>
        <taxon>Tylenchomorpha</taxon>
        <taxon>Aphelenchoidea</taxon>
        <taxon>Aphelenchoididae</taxon>
        <taxon>Bursaphelenchus</taxon>
    </lineage>
</organism>